<sequence>MTPILAGIYGILHDQLSYSISPEYFTKFKFEQFGFVEYGFENEHATVAIIGFWATWWTGLIIGAVNGIVGLIQPSSKIMWKSVYGATIRTLGIAVGIGLLGILFGKFIISGINTDWNIPKSVTDRNAFLTVGTMHNFSYIGGLIGLIFGTIYQVRLKKDVAQ</sequence>
<keyword evidence="1" id="KW-0472">Membrane</keyword>
<keyword evidence="3" id="KW-1185">Reference proteome</keyword>
<organism evidence="2 3">
    <name type="scientific">Gelidibacter salicanalis</name>
    <dbReference type="NCBI Taxonomy" id="291193"/>
    <lineage>
        <taxon>Bacteria</taxon>
        <taxon>Pseudomonadati</taxon>
        <taxon>Bacteroidota</taxon>
        <taxon>Flavobacteriia</taxon>
        <taxon>Flavobacteriales</taxon>
        <taxon>Flavobacteriaceae</taxon>
        <taxon>Gelidibacter</taxon>
    </lineage>
</organism>
<accession>A0A934KW42</accession>
<keyword evidence="1" id="KW-1133">Transmembrane helix</keyword>
<comment type="caution">
    <text evidence="2">The sequence shown here is derived from an EMBL/GenBank/DDBJ whole genome shotgun (WGS) entry which is preliminary data.</text>
</comment>
<dbReference type="Proteomes" id="UP000662373">
    <property type="component" value="Unassembled WGS sequence"/>
</dbReference>
<feature type="transmembrane region" description="Helical" evidence="1">
    <location>
        <begin position="90"/>
        <end position="109"/>
    </location>
</feature>
<evidence type="ECO:0000256" key="1">
    <source>
        <dbReference type="SAM" id="Phobius"/>
    </source>
</evidence>
<evidence type="ECO:0000313" key="3">
    <source>
        <dbReference type="Proteomes" id="UP000662373"/>
    </source>
</evidence>
<feature type="transmembrane region" description="Helical" evidence="1">
    <location>
        <begin position="45"/>
        <end position="69"/>
    </location>
</feature>
<name>A0A934KW42_9FLAO</name>
<dbReference type="AlphaFoldDB" id="A0A934KW42"/>
<evidence type="ECO:0000313" key="2">
    <source>
        <dbReference type="EMBL" id="MBJ7883085.1"/>
    </source>
</evidence>
<protein>
    <submittedName>
        <fullName evidence="2">Uncharacterized protein</fullName>
    </submittedName>
</protein>
<keyword evidence="1" id="KW-0812">Transmembrane</keyword>
<dbReference type="EMBL" id="JAEHJZ010000091">
    <property type="protein sequence ID" value="MBJ7883085.1"/>
    <property type="molecule type" value="Genomic_DNA"/>
</dbReference>
<reference evidence="2 3" key="1">
    <citation type="submission" date="2020-09" db="EMBL/GenBank/DDBJ databases">
        <title>Draft genome of Gelidibacter salicanalis PAMC21136.</title>
        <authorList>
            <person name="Park H."/>
        </authorList>
    </citation>
    <scope>NUCLEOTIDE SEQUENCE [LARGE SCALE GENOMIC DNA]</scope>
    <source>
        <strain evidence="2 3">PAMC21136</strain>
    </source>
</reference>
<gene>
    <name evidence="2" type="ORF">JEM65_20875</name>
</gene>
<proteinExistence type="predicted"/>
<feature type="transmembrane region" description="Helical" evidence="1">
    <location>
        <begin position="129"/>
        <end position="152"/>
    </location>
</feature>